<proteinExistence type="predicted"/>
<keyword evidence="1" id="KW-0812">Transmembrane</keyword>
<organism evidence="2">
    <name type="scientific">viral metagenome</name>
    <dbReference type="NCBI Taxonomy" id="1070528"/>
    <lineage>
        <taxon>unclassified sequences</taxon>
        <taxon>metagenomes</taxon>
        <taxon>organismal metagenomes</taxon>
    </lineage>
</organism>
<sequence>MEQEQSNTFGNIQKSLTDTYNSAAESVSNTYNTAAESASSMYNNAAESTAGPMSSINESIAGVQDSFNNTMNEFSNKSVGQASAEFLESNSIIARFAFILIVVIIFMILLRLGIWLIGYFSQPSESPYLVSGMISGTDSQQIKQDPKDSNSITLLRSNNQPGGIEYTWSVWLNITDINNSTDVTTGTVYQHIFNKGNNTYGTNGIATVNNAPGLYLSNSTNPTLRVIMNTVVDEPGGAQFIDIDNIPLKRWFNVMIRLTNKNLDVYMNGIITGRLTFNVVPKQNYQDVFICQNSGFSGSLSDLRYYSRSLNIFDINSIVMSGPNLNTSSKSSSANSNSGGYTYLSSSWYTNKM</sequence>
<dbReference type="SUPFAM" id="SSF49899">
    <property type="entry name" value="Concanavalin A-like lectins/glucanases"/>
    <property type="match status" value="1"/>
</dbReference>
<feature type="transmembrane region" description="Helical" evidence="1">
    <location>
        <begin position="96"/>
        <end position="120"/>
    </location>
</feature>
<dbReference type="AlphaFoldDB" id="A0A6C0KKF9"/>
<keyword evidence="1" id="KW-1133">Transmembrane helix</keyword>
<accession>A0A6C0KKF9</accession>
<evidence type="ECO:0000256" key="1">
    <source>
        <dbReference type="SAM" id="Phobius"/>
    </source>
</evidence>
<dbReference type="Pfam" id="PF13385">
    <property type="entry name" value="Laminin_G_3"/>
    <property type="match status" value="1"/>
</dbReference>
<reference evidence="2" key="1">
    <citation type="journal article" date="2020" name="Nature">
        <title>Giant virus diversity and host interactions through global metagenomics.</title>
        <authorList>
            <person name="Schulz F."/>
            <person name="Roux S."/>
            <person name="Paez-Espino D."/>
            <person name="Jungbluth S."/>
            <person name="Walsh D.A."/>
            <person name="Denef V.J."/>
            <person name="McMahon K.D."/>
            <person name="Konstantinidis K.T."/>
            <person name="Eloe-Fadrosh E.A."/>
            <person name="Kyrpides N.C."/>
            <person name="Woyke T."/>
        </authorList>
    </citation>
    <scope>NUCLEOTIDE SEQUENCE</scope>
    <source>
        <strain evidence="2">GVMAG-S-3300012000-57</strain>
    </source>
</reference>
<dbReference type="Gene3D" id="2.60.120.200">
    <property type="match status" value="1"/>
</dbReference>
<name>A0A6C0KKF9_9ZZZZ</name>
<dbReference type="InterPro" id="IPR013320">
    <property type="entry name" value="ConA-like_dom_sf"/>
</dbReference>
<dbReference type="EMBL" id="MN740900">
    <property type="protein sequence ID" value="QHU17287.1"/>
    <property type="molecule type" value="Genomic_DNA"/>
</dbReference>
<keyword evidence="1" id="KW-0472">Membrane</keyword>
<protein>
    <submittedName>
        <fullName evidence="2">Uncharacterized protein</fullName>
    </submittedName>
</protein>
<evidence type="ECO:0000313" key="2">
    <source>
        <dbReference type="EMBL" id="QHU17287.1"/>
    </source>
</evidence>